<organism evidence="2 3">
    <name type="scientific">Caballeronia choica</name>
    <dbReference type="NCBI Taxonomy" id="326476"/>
    <lineage>
        <taxon>Bacteria</taxon>
        <taxon>Pseudomonadati</taxon>
        <taxon>Pseudomonadota</taxon>
        <taxon>Betaproteobacteria</taxon>
        <taxon>Burkholderiales</taxon>
        <taxon>Burkholderiaceae</taxon>
        <taxon>Caballeronia</taxon>
    </lineage>
</organism>
<dbReference type="RefSeq" id="WP_125483171.1">
    <property type="nucleotide sequence ID" value="NZ_FCON02000172.1"/>
</dbReference>
<dbReference type="Proteomes" id="UP000054770">
    <property type="component" value="Unassembled WGS sequence"/>
</dbReference>
<evidence type="ECO:0008006" key="4">
    <source>
        <dbReference type="Google" id="ProtNLM"/>
    </source>
</evidence>
<dbReference type="OrthoDB" id="6904272at2"/>
<keyword evidence="3" id="KW-1185">Reference proteome</keyword>
<dbReference type="EMBL" id="FCON02000172">
    <property type="protein sequence ID" value="SAL84912.1"/>
    <property type="molecule type" value="Genomic_DNA"/>
</dbReference>
<keyword evidence="1" id="KW-0732">Signal</keyword>
<reference evidence="2" key="1">
    <citation type="submission" date="2016-01" db="EMBL/GenBank/DDBJ databases">
        <authorList>
            <person name="Peeters C."/>
        </authorList>
    </citation>
    <scope>NUCLEOTIDE SEQUENCE [LARGE SCALE GENOMIC DNA]</scope>
    <source>
        <strain evidence="2">LMG 22940</strain>
    </source>
</reference>
<name>A0A158KUT3_9BURK</name>
<feature type="signal peptide" evidence="1">
    <location>
        <begin position="1"/>
        <end position="21"/>
    </location>
</feature>
<evidence type="ECO:0000313" key="2">
    <source>
        <dbReference type="EMBL" id="SAL84912.1"/>
    </source>
</evidence>
<evidence type="ECO:0000256" key="1">
    <source>
        <dbReference type="SAM" id="SignalP"/>
    </source>
</evidence>
<proteinExistence type="predicted"/>
<protein>
    <recommendedName>
        <fullName evidence="4">TrbM protein</fullName>
    </recommendedName>
</protein>
<dbReference type="AlphaFoldDB" id="A0A158KUT3"/>
<sequence length="105" mass="10932">MLLIRSGFAALILITATGGQAGANSSTDACGAVICLAGEMNGHGGGAACSGYIAKYFSIIDWHHGHMDLGPTSRDRMIFLNQCTMEDPAIKQAVNDKYGTQADAP</sequence>
<gene>
    <name evidence="2" type="ORF">AWB68_07493</name>
</gene>
<evidence type="ECO:0000313" key="3">
    <source>
        <dbReference type="Proteomes" id="UP000054770"/>
    </source>
</evidence>
<feature type="chain" id="PRO_5011118779" description="TrbM protein" evidence="1">
    <location>
        <begin position="22"/>
        <end position="105"/>
    </location>
</feature>
<accession>A0A158KUT3</accession>
<comment type="caution">
    <text evidence="2">The sequence shown here is derived from an EMBL/GenBank/DDBJ whole genome shotgun (WGS) entry which is preliminary data.</text>
</comment>